<feature type="signal peptide" evidence="2">
    <location>
        <begin position="1"/>
        <end position="25"/>
    </location>
</feature>
<dbReference type="GO" id="GO:0009279">
    <property type="term" value="C:cell outer membrane"/>
    <property type="evidence" value="ECO:0007669"/>
    <property type="project" value="InterPro"/>
</dbReference>
<dbReference type="Pfam" id="PF03502">
    <property type="entry name" value="Channel_Tsx"/>
    <property type="match status" value="1"/>
</dbReference>
<dbReference type="Proteomes" id="UP000414136">
    <property type="component" value="Unassembled WGS sequence"/>
</dbReference>
<sequence length="269" mass="29394">MKYAQKIGIVASGLALTLATAHSVAGEWSESDFQYRYGSNFNDNGGSGGSRISKNLVEFQNNTGFGWGRSYVFLLMSKAGDADNNSADLYSEGQVTASLSKLTGKELSWGAIRDLGVTAGYNYGARNSAYRSNARVLVYGGTVDFNVPGFTFFNVDLLAYHDAGTYGGYGGGFMCGRVATTYQVTPYWRLPFNIGPARFMFDGYVDFIGAHGSCAAQILAEPQLKLDVGNFWGYKDKLFVGVELQYWSNKFGTRGVNETVPQLVLQWKL</sequence>
<evidence type="ECO:0000256" key="1">
    <source>
        <dbReference type="ARBA" id="ARBA00008728"/>
    </source>
</evidence>
<dbReference type="InterPro" id="IPR036777">
    <property type="entry name" value="Channel_Tsx-like_sf"/>
</dbReference>
<accession>A0A5E4ZWK0</accession>
<evidence type="ECO:0008006" key="5">
    <source>
        <dbReference type="Google" id="ProtNLM"/>
    </source>
</evidence>
<keyword evidence="4" id="KW-1185">Reference proteome</keyword>
<feature type="chain" id="PRO_5023139600" description="Nucleoside-binding outer membrane protein" evidence="2">
    <location>
        <begin position="26"/>
        <end position="269"/>
    </location>
</feature>
<dbReference type="EMBL" id="CABPSQ010000002">
    <property type="protein sequence ID" value="VVE64645.1"/>
    <property type="molecule type" value="Genomic_DNA"/>
</dbReference>
<dbReference type="Gene3D" id="2.40.230.20">
    <property type="entry name" value="Nucleoside-specific channel-forming protein, Tsx-like"/>
    <property type="match status" value="1"/>
</dbReference>
<evidence type="ECO:0000313" key="4">
    <source>
        <dbReference type="Proteomes" id="UP000414136"/>
    </source>
</evidence>
<name>A0A5E4ZWK0_9BURK</name>
<organism evidence="3 4">
    <name type="scientific">Pandoraea captiosa</name>
    <dbReference type="NCBI Taxonomy" id="2508302"/>
    <lineage>
        <taxon>Bacteria</taxon>
        <taxon>Pseudomonadati</taxon>
        <taxon>Pseudomonadota</taxon>
        <taxon>Betaproteobacteria</taxon>
        <taxon>Burkholderiales</taxon>
        <taxon>Burkholderiaceae</taxon>
        <taxon>Pandoraea</taxon>
    </lineage>
</organism>
<reference evidence="3 4" key="1">
    <citation type="submission" date="2019-08" db="EMBL/GenBank/DDBJ databases">
        <authorList>
            <person name="Peeters C."/>
        </authorList>
    </citation>
    <scope>NUCLEOTIDE SEQUENCE [LARGE SCALE GENOMIC DNA]</scope>
    <source>
        <strain evidence="3 4">LMG 31118</strain>
    </source>
</reference>
<dbReference type="RefSeq" id="WP_150624728.1">
    <property type="nucleotide sequence ID" value="NZ_CABPSQ010000002.1"/>
</dbReference>
<dbReference type="InterPro" id="IPR018013">
    <property type="entry name" value="Channel_Tsx-like"/>
</dbReference>
<comment type="similarity">
    <text evidence="1">Belongs to the nucleoside-specific channel-forming outer membrane porin (Tsx) (TC 1.B.10) family.</text>
</comment>
<dbReference type="AlphaFoldDB" id="A0A5E4ZWK0"/>
<dbReference type="SUPFAM" id="SSF111364">
    <property type="entry name" value="Tsx-like channel"/>
    <property type="match status" value="1"/>
</dbReference>
<protein>
    <recommendedName>
        <fullName evidence="5">Nucleoside-binding outer membrane protein</fullName>
    </recommendedName>
</protein>
<gene>
    <name evidence="3" type="ORF">PCA31118_01674</name>
</gene>
<evidence type="ECO:0000256" key="2">
    <source>
        <dbReference type="SAM" id="SignalP"/>
    </source>
</evidence>
<proteinExistence type="inferred from homology"/>
<keyword evidence="2" id="KW-0732">Signal</keyword>
<dbReference type="OrthoDB" id="104801at2"/>
<evidence type="ECO:0000313" key="3">
    <source>
        <dbReference type="EMBL" id="VVE64645.1"/>
    </source>
</evidence>